<dbReference type="GO" id="GO:0003964">
    <property type="term" value="F:RNA-directed DNA polymerase activity"/>
    <property type="evidence" value="ECO:0007669"/>
    <property type="project" value="UniProtKB-KW"/>
</dbReference>
<dbReference type="Pfam" id="PF22936">
    <property type="entry name" value="Pol_BBD"/>
    <property type="match status" value="1"/>
</dbReference>
<evidence type="ECO:0000256" key="4">
    <source>
        <dbReference type="ARBA" id="ARBA00022722"/>
    </source>
</evidence>
<keyword evidence="3" id="KW-0645">Protease</keyword>
<dbReference type="PROSITE" id="PS50994">
    <property type="entry name" value="INTEGRASE"/>
    <property type="match status" value="1"/>
</dbReference>
<dbReference type="GO" id="GO:0003676">
    <property type="term" value="F:nucleic acid binding"/>
    <property type="evidence" value="ECO:0007669"/>
    <property type="project" value="InterPro"/>
</dbReference>
<dbReference type="GO" id="GO:0015074">
    <property type="term" value="P:DNA integration"/>
    <property type="evidence" value="ECO:0007669"/>
    <property type="project" value="UniProtKB-KW"/>
</dbReference>
<dbReference type="GO" id="GO:0004519">
    <property type="term" value="F:endonuclease activity"/>
    <property type="evidence" value="ECO:0007669"/>
    <property type="project" value="UniProtKB-KW"/>
</dbReference>
<keyword evidence="13" id="KW-0548">Nucleotidyltransferase</keyword>
<feature type="compositionally biased region" description="Polar residues" evidence="16">
    <location>
        <begin position="61"/>
        <end position="73"/>
    </location>
</feature>
<dbReference type="PANTHER" id="PTHR42648">
    <property type="entry name" value="TRANSPOSASE, PUTATIVE-RELATED"/>
    <property type="match status" value="1"/>
</dbReference>
<evidence type="ECO:0000256" key="12">
    <source>
        <dbReference type="ARBA" id="ARBA00022918"/>
    </source>
</evidence>
<protein>
    <recommendedName>
        <fullName evidence="17">Integrase catalytic domain-containing protein</fullName>
    </recommendedName>
</protein>
<evidence type="ECO:0000256" key="2">
    <source>
        <dbReference type="ARBA" id="ARBA00022612"/>
    </source>
</evidence>
<keyword evidence="11" id="KW-0229">DNA integration</keyword>
<dbReference type="InterPro" id="IPR054722">
    <property type="entry name" value="PolX-like_BBD"/>
</dbReference>
<keyword evidence="19" id="KW-1185">Reference proteome</keyword>
<reference evidence="18 19" key="1">
    <citation type="journal article" date="2023" name="Nat. Commun.">
        <title>Origin of minicircular mitochondrial genomes in red algae.</title>
        <authorList>
            <person name="Lee Y."/>
            <person name="Cho C.H."/>
            <person name="Lee Y.M."/>
            <person name="Park S.I."/>
            <person name="Yang J.H."/>
            <person name="West J.A."/>
            <person name="Bhattacharya D."/>
            <person name="Yoon H.S."/>
        </authorList>
    </citation>
    <scope>NUCLEOTIDE SEQUENCE [LARGE SCALE GENOMIC DNA]</scope>
    <source>
        <strain evidence="18 19">CCMP1338</strain>
        <tissue evidence="18">Whole cell</tissue>
    </source>
</reference>
<gene>
    <name evidence="18" type="ORF">NDN08_006650</name>
</gene>
<evidence type="ECO:0000256" key="9">
    <source>
        <dbReference type="ARBA" id="ARBA00022840"/>
    </source>
</evidence>
<evidence type="ECO:0000256" key="16">
    <source>
        <dbReference type="SAM" id="MobiDB-lite"/>
    </source>
</evidence>
<keyword evidence="13" id="KW-0239">DNA-directed DNA polymerase</keyword>
<dbReference type="GO" id="GO:0005524">
    <property type="term" value="F:ATP binding"/>
    <property type="evidence" value="ECO:0007669"/>
    <property type="project" value="UniProtKB-KW"/>
</dbReference>
<keyword evidence="6" id="KW-0547">Nucleotide-binding</keyword>
<evidence type="ECO:0000313" key="19">
    <source>
        <dbReference type="Proteomes" id="UP001157974"/>
    </source>
</evidence>
<keyword evidence="15" id="KW-0233">DNA recombination</keyword>
<evidence type="ECO:0000256" key="10">
    <source>
        <dbReference type="ARBA" id="ARBA00022842"/>
    </source>
</evidence>
<dbReference type="InterPro" id="IPR012337">
    <property type="entry name" value="RNaseH-like_sf"/>
</dbReference>
<feature type="region of interest" description="Disordered" evidence="16">
    <location>
        <begin position="54"/>
        <end position="73"/>
    </location>
</feature>
<evidence type="ECO:0000256" key="14">
    <source>
        <dbReference type="ARBA" id="ARBA00023113"/>
    </source>
</evidence>
<evidence type="ECO:0000256" key="5">
    <source>
        <dbReference type="ARBA" id="ARBA00022723"/>
    </source>
</evidence>
<evidence type="ECO:0000256" key="11">
    <source>
        <dbReference type="ARBA" id="ARBA00022908"/>
    </source>
</evidence>
<keyword evidence="9" id="KW-0067">ATP-binding</keyword>
<dbReference type="InterPro" id="IPR001584">
    <property type="entry name" value="Integrase_cat-core"/>
</dbReference>
<dbReference type="SUPFAM" id="SSF53098">
    <property type="entry name" value="Ribonuclease H-like"/>
    <property type="match status" value="1"/>
</dbReference>
<evidence type="ECO:0000256" key="3">
    <source>
        <dbReference type="ARBA" id="ARBA00022670"/>
    </source>
</evidence>
<comment type="function">
    <text evidence="1">The aspartyl protease (PR) mediates the proteolytic cleavages of the Gag and Gag-Pol polyproteins after assembly of the VLP.</text>
</comment>
<sequence>MCCGIGRRTSQSSAQPEDDLTWEIIQSRHKGEAAIDVDPDSNAERTPTLLYMRHRNKRGKQSTGHNGPTKFNASGSREKFTLLAIGGPTDKNDLVVDSGASAHIFGEREFFDNLDPVMESKVVLADRREISCTHEGTVSFQVVTDVGVRKLGLSRVKYSSELTGNYVSLMQPTEKGCRVTFDRKGGRVDDKTGGMLARIVNSKRGYILDRDITLEEHVCHFLSDAHFHTGHTEDQTAKRTLDAGAKCLTCLRTKMKRKPRRGRLMHALEVADITNSDVCGALPLSGTGNFSQFVTFTDEKSRHLRVFPIVKKSDVEDTFLDYCNWFQRKTGRFVKVLHCDNGGEFEKLKPLLRKIGVEWDPAPPHSPECNGIAELVNSTILQLMRSMLCDAGASHASWPHTVQLVERIINSRTRRGQSASPVEIAFWERDTLNNLYPFGCRVIGYVPAAKRNKLDVVTKEYILLKCFENGNFEVRDVGSVRDFVMRDVAVVADEFPLLRKKEGNYGYMAHNEISHAPYIPNFLFYFPA</sequence>
<dbReference type="AlphaFoldDB" id="A0AAV8UMC1"/>
<dbReference type="PANTHER" id="PTHR42648:SF11">
    <property type="entry name" value="TRANSPOSON TY4-P GAG-POL POLYPROTEIN"/>
    <property type="match status" value="1"/>
</dbReference>
<comment type="caution">
    <text evidence="18">The sequence shown here is derived from an EMBL/GenBank/DDBJ whole genome shotgun (WGS) entry which is preliminary data.</text>
</comment>
<keyword evidence="5" id="KW-0479">Metal-binding</keyword>
<dbReference type="GO" id="GO:0006310">
    <property type="term" value="P:DNA recombination"/>
    <property type="evidence" value="ECO:0007669"/>
    <property type="project" value="UniProtKB-KW"/>
</dbReference>
<name>A0AAV8UMC1_9RHOD</name>
<evidence type="ECO:0000256" key="13">
    <source>
        <dbReference type="ARBA" id="ARBA00022932"/>
    </source>
</evidence>
<keyword evidence="12" id="KW-0695">RNA-directed DNA polymerase</keyword>
<evidence type="ECO:0000256" key="8">
    <source>
        <dbReference type="ARBA" id="ARBA00022801"/>
    </source>
</evidence>
<evidence type="ECO:0000256" key="7">
    <source>
        <dbReference type="ARBA" id="ARBA00022759"/>
    </source>
</evidence>
<keyword evidence="14" id="KW-0917">Virion maturation</keyword>
<keyword evidence="10" id="KW-0460">Magnesium</keyword>
<proteinExistence type="predicted"/>
<keyword evidence="2" id="KW-1188">Viral release from host cell</keyword>
<evidence type="ECO:0000256" key="15">
    <source>
        <dbReference type="ARBA" id="ARBA00023172"/>
    </source>
</evidence>
<evidence type="ECO:0000313" key="18">
    <source>
        <dbReference type="EMBL" id="KAJ8902243.1"/>
    </source>
</evidence>
<dbReference type="EMBL" id="JAMWBK010000009">
    <property type="protein sequence ID" value="KAJ8902243.1"/>
    <property type="molecule type" value="Genomic_DNA"/>
</dbReference>
<evidence type="ECO:0000259" key="17">
    <source>
        <dbReference type="PROSITE" id="PS50994"/>
    </source>
</evidence>
<dbReference type="Gene3D" id="3.30.420.10">
    <property type="entry name" value="Ribonuclease H-like superfamily/Ribonuclease H"/>
    <property type="match status" value="1"/>
</dbReference>
<dbReference type="InterPro" id="IPR039537">
    <property type="entry name" value="Retrotran_Ty1/copia-like"/>
</dbReference>
<evidence type="ECO:0000256" key="6">
    <source>
        <dbReference type="ARBA" id="ARBA00022741"/>
    </source>
</evidence>
<dbReference type="Proteomes" id="UP001157974">
    <property type="component" value="Unassembled WGS sequence"/>
</dbReference>
<accession>A0AAV8UMC1</accession>
<keyword evidence="8" id="KW-0378">Hydrolase</keyword>
<keyword evidence="13" id="KW-0808">Transferase</keyword>
<dbReference type="GO" id="GO:0006508">
    <property type="term" value="P:proteolysis"/>
    <property type="evidence" value="ECO:0007669"/>
    <property type="project" value="UniProtKB-KW"/>
</dbReference>
<dbReference type="GO" id="GO:0008233">
    <property type="term" value="F:peptidase activity"/>
    <property type="evidence" value="ECO:0007669"/>
    <property type="project" value="UniProtKB-KW"/>
</dbReference>
<dbReference type="GO" id="GO:0046872">
    <property type="term" value="F:metal ion binding"/>
    <property type="evidence" value="ECO:0007669"/>
    <property type="project" value="UniProtKB-KW"/>
</dbReference>
<evidence type="ECO:0000256" key="1">
    <source>
        <dbReference type="ARBA" id="ARBA00002180"/>
    </source>
</evidence>
<dbReference type="InterPro" id="IPR036397">
    <property type="entry name" value="RNaseH_sf"/>
</dbReference>
<organism evidence="18 19">
    <name type="scientific">Rhodosorus marinus</name>
    <dbReference type="NCBI Taxonomy" id="101924"/>
    <lineage>
        <taxon>Eukaryota</taxon>
        <taxon>Rhodophyta</taxon>
        <taxon>Stylonematophyceae</taxon>
        <taxon>Stylonematales</taxon>
        <taxon>Stylonemataceae</taxon>
        <taxon>Rhodosorus</taxon>
    </lineage>
</organism>
<feature type="domain" description="Integrase catalytic" evidence="17">
    <location>
        <begin position="255"/>
        <end position="429"/>
    </location>
</feature>
<keyword evidence="7" id="KW-0255">Endonuclease</keyword>
<dbReference type="GO" id="GO:0003887">
    <property type="term" value="F:DNA-directed DNA polymerase activity"/>
    <property type="evidence" value="ECO:0007669"/>
    <property type="project" value="UniProtKB-KW"/>
</dbReference>
<keyword evidence="4" id="KW-0540">Nuclease</keyword>